<keyword evidence="1" id="KW-0812">Transmembrane</keyword>
<accession>A0A0L8GJ16</accession>
<dbReference type="AlphaFoldDB" id="A0A0L8GJ16"/>
<sequence length="76" mass="8626">MDRVYAFDRANIPYLLVVISAIDVGSYINIWTDEFAASSAIFKLNGHFYELIFSISSHRFSISCLCKNRSEQSIVA</sequence>
<proteinExistence type="predicted"/>
<name>A0A0L8GJ16_OCTBM</name>
<gene>
    <name evidence="2" type="ORF">OCBIM_22032636mg</name>
</gene>
<protein>
    <submittedName>
        <fullName evidence="2">Uncharacterized protein</fullName>
    </submittedName>
</protein>
<feature type="transmembrane region" description="Helical" evidence="1">
    <location>
        <begin position="12"/>
        <end position="31"/>
    </location>
</feature>
<evidence type="ECO:0000256" key="1">
    <source>
        <dbReference type="SAM" id="Phobius"/>
    </source>
</evidence>
<keyword evidence="1" id="KW-1133">Transmembrane helix</keyword>
<evidence type="ECO:0000313" key="2">
    <source>
        <dbReference type="EMBL" id="KOF76997.1"/>
    </source>
</evidence>
<organism evidence="2">
    <name type="scientific">Octopus bimaculoides</name>
    <name type="common">California two-spotted octopus</name>
    <dbReference type="NCBI Taxonomy" id="37653"/>
    <lineage>
        <taxon>Eukaryota</taxon>
        <taxon>Metazoa</taxon>
        <taxon>Spiralia</taxon>
        <taxon>Lophotrochozoa</taxon>
        <taxon>Mollusca</taxon>
        <taxon>Cephalopoda</taxon>
        <taxon>Coleoidea</taxon>
        <taxon>Octopodiformes</taxon>
        <taxon>Octopoda</taxon>
        <taxon>Incirrata</taxon>
        <taxon>Octopodidae</taxon>
        <taxon>Octopus</taxon>
    </lineage>
</organism>
<keyword evidence="1" id="KW-0472">Membrane</keyword>
<reference evidence="2" key="1">
    <citation type="submission" date="2015-07" db="EMBL/GenBank/DDBJ databases">
        <title>MeaNS - Measles Nucleotide Surveillance Program.</title>
        <authorList>
            <person name="Tran T."/>
            <person name="Druce J."/>
        </authorList>
    </citation>
    <scope>NUCLEOTIDE SEQUENCE</scope>
    <source>
        <strain evidence="2">UCB-OBI-ISO-001</strain>
        <tissue evidence="2">Gonad</tissue>
    </source>
</reference>
<dbReference type="EMBL" id="KQ421623">
    <property type="protein sequence ID" value="KOF76997.1"/>
    <property type="molecule type" value="Genomic_DNA"/>
</dbReference>